<evidence type="ECO:0000313" key="5">
    <source>
        <dbReference type="EMBL" id="SCL26999.1"/>
    </source>
</evidence>
<name>A0A1C6SC32_9ACTN</name>
<dbReference type="PANTHER" id="PTHR43408:SF2">
    <property type="entry name" value="FMN REDUCTASE (NADPH)"/>
    <property type="match status" value="1"/>
</dbReference>
<dbReference type="Gene3D" id="3.40.50.360">
    <property type="match status" value="1"/>
</dbReference>
<evidence type="ECO:0000256" key="2">
    <source>
        <dbReference type="ARBA" id="ARBA00022643"/>
    </source>
</evidence>
<keyword evidence="1" id="KW-0285">Flavoprotein</keyword>
<dbReference type="InterPro" id="IPR051814">
    <property type="entry name" value="NAD(P)H-dep_FMN_reductase"/>
</dbReference>
<evidence type="ECO:0000256" key="1">
    <source>
        <dbReference type="ARBA" id="ARBA00022630"/>
    </source>
</evidence>
<dbReference type="InterPro" id="IPR005025">
    <property type="entry name" value="FMN_Rdtase-like_dom"/>
</dbReference>
<keyword evidence="2" id="KW-0288">FMN</keyword>
<dbReference type="Pfam" id="PF03358">
    <property type="entry name" value="FMN_red"/>
    <property type="match status" value="1"/>
</dbReference>
<dbReference type="EMBL" id="FMHW01000002">
    <property type="protein sequence ID" value="SCL26999.1"/>
    <property type="molecule type" value="Genomic_DNA"/>
</dbReference>
<evidence type="ECO:0000313" key="6">
    <source>
        <dbReference type="Proteomes" id="UP000198959"/>
    </source>
</evidence>
<accession>A0A1C6SC32</accession>
<gene>
    <name evidence="5" type="ORF">GA0074692_2271</name>
</gene>
<dbReference type="STRING" id="145854.GA0074692_2271"/>
<dbReference type="InterPro" id="IPR029039">
    <property type="entry name" value="Flavoprotein-like_sf"/>
</dbReference>
<keyword evidence="3" id="KW-0560">Oxidoreductase</keyword>
<sequence>MVVLSGNPRPGSRTLDAATRLAQRVPADVRQVLDLAHLAGHLHDPGHARIGEALATVRSAEVLVVATPVYKASFTGLLKSFLDLLPTGSLAGAPVVPVVVSASAGHLLLADLHLRTVLRELGATLPTPAVLLEEAHLPTLDLVLDEWGERHLPVLQTARAVRQPARGSQRPG</sequence>
<proteinExistence type="predicted"/>
<dbReference type="Proteomes" id="UP000198959">
    <property type="component" value="Unassembled WGS sequence"/>
</dbReference>
<protein>
    <submittedName>
        <fullName evidence="5">FMN reductase</fullName>
    </submittedName>
</protein>
<dbReference type="AlphaFoldDB" id="A0A1C6SC32"/>
<evidence type="ECO:0000259" key="4">
    <source>
        <dbReference type="Pfam" id="PF03358"/>
    </source>
</evidence>
<keyword evidence="6" id="KW-1185">Reference proteome</keyword>
<organism evidence="5 6">
    <name type="scientific">Micromonospora pallida</name>
    <dbReference type="NCBI Taxonomy" id="145854"/>
    <lineage>
        <taxon>Bacteria</taxon>
        <taxon>Bacillati</taxon>
        <taxon>Actinomycetota</taxon>
        <taxon>Actinomycetes</taxon>
        <taxon>Micromonosporales</taxon>
        <taxon>Micromonosporaceae</taxon>
        <taxon>Micromonospora</taxon>
    </lineage>
</organism>
<reference evidence="6" key="1">
    <citation type="submission" date="2016-06" db="EMBL/GenBank/DDBJ databases">
        <authorList>
            <person name="Varghese N."/>
            <person name="Submissions Spin"/>
        </authorList>
    </citation>
    <scope>NUCLEOTIDE SEQUENCE [LARGE SCALE GENOMIC DNA]</scope>
    <source>
        <strain evidence="6">DSM 43817</strain>
    </source>
</reference>
<feature type="domain" description="NADPH-dependent FMN reductase-like" evidence="4">
    <location>
        <begin position="2"/>
        <end position="135"/>
    </location>
</feature>
<dbReference type="GO" id="GO:0016491">
    <property type="term" value="F:oxidoreductase activity"/>
    <property type="evidence" value="ECO:0007669"/>
    <property type="project" value="UniProtKB-KW"/>
</dbReference>
<dbReference type="PANTHER" id="PTHR43408">
    <property type="entry name" value="FMN REDUCTASE (NADPH)"/>
    <property type="match status" value="1"/>
</dbReference>
<dbReference type="SUPFAM" id="SSF52218">
    <property type="entry name" value="Flavoproteins"/>
    <property type="match status" value="1"/>
</dbReference>
<evidence type="ECO:0000256" key="3">
    <source>
        <dbReference type="ARBA" id="ARBA00023002"/>
    </source>
</evidence>